<evidence type="ECO:0000313" key="2">
    <source>
        <dbReference type="Proteomes" id="UP000192761"/>
    </source>
</evidence>
<protein>
    <recommendedName>
        <fullName evidence="3">Polyketide cyclase / dehydrase and lipid transport</fullName>
    </recommendedName>
</protein>
<dbReference type="OrthoDB" id="191189at2"/>
<dbReference type="RefSeq" id="WP_084092649.1">
    <property type="nucleotide sequence ID" value="NZ_FWXD01000031.1"/>
</dbReference>
<name>A0A1W1Y0G5_9NEIS</name>
<proteinExistence type="predicted"/>
<dbReference type="STRING" id="1121001.SAMN02745857_03711"/>
<dbReference type="EMBL" id="FWXD01000031">
    <property type="protein sequence ID" value="SMC29238.1"/>
    <property type="molecule type" value="Genomic_DNA"/>
</dbReference>
<dbReference type="Gene3D" id="3.30.530.20">
    <property type="match status" value="1"/>
</dbReference>
<organism evidence="1 2">
    <name type="scientific">Andreprevotia lacus DSM 23236</name>
    <dbReference type="NCBI Taxonomy" id="1121001"/>
    <lineage>
        <taxon>Bacteria</taxon>
        <taxon>Pseudomonadati</taxon>
        <taxon>Pseudomonadota</taxon>
        <taxon>Betaproteobacteria</taxon>
        <taxon>Neisseriales</taxon>
        <taxon>Chitinibacteraceae</taxon>
        <taxon>Andreprevotia</taxon>
    </lineage>
</organism>
<evidence type="ECO:0008006" key="3">
    <source>
        <dbReference type="Google" id="ProtNLM"/>
    </source>
</evidence>
<dbReference type="AlphaFoldDB" id="A0A1W1Y0G5"/>
<dbReference type="Proteomes" id="UP000192761">
    <property type="component" value="Unassembled WGS sequence"/>
</dbReference>
<accession>A0A1W1Y0G5</accession>
<keyword evidence="2" id="KW-1185">Reference proteome</keyword>
<dbReference type="InterPro" id="IPR023393">
    <property type="entry name" value="START-like_dom_sf"/>
</dbReference>
<sequence>MYRYQIETQVSATPAQLFAAKLNIADWPRWDQGLEATGIDVPVQEGAAFWLRPQGGPTVRMLIETLIAPHCFSDVAVLMGARLRTRSEFIANAQGTLVRETLECWGPLAWLWNRLLVRKLAAGAADEIRTFAGYVVAQS</sequence>
<evidence type="ECO:0000313" key="1">
    <source>
        <dbReference type="EMBL" id="SMC29238.1"/>
    </source>
</evidence>
<gene>
    <name evidence="1" type="ORF">SAMN02745857_03711</name>
</gene>
<reference evidence="1 2" key="1">
    <citation type="submission" date="2017-04" db="EMBL/GenBank/DDBJ databases">
        <authorList>
            <person name="Afonso C.L."/>
            <person name="Miller P.J."/>
            <person name="Scott M.A."/>
            <person name="Spackman E."/>
            <person name="Goraichik I."/>
            <person name="Dimitrov K.M."/>
            <person name="Suarez D.L."/>
            <person name="Swayne D.E."/>
        </authorList>
    </citation>
    <scope>NUCLEOTIDE SEQUENCE [LARGE SCALE GENOMIC DNA]</scope>
    <source>
        <strain evidence="1 2">DSM 23236</strain>
    </source>
</reference>
<dbReference type="SUPFAM" id="SSF55961">
    <property type="entry name" value="Bet v1-like"/>
    <property type="match status" value="1"/>
</dbReference>